<evidence type="ECO:0000313" key="1">
    <source>
        <dbReference type="EMBL" id="KRX95889.1"/>
    </source>
</evidence>
<gene>
    <name evidence="1" type="ORF">T4E_9439</name>
</gene>
<dbReference type="EMBL" id="JYDU01000050">
    <property type="protein sequence ID" value="KRX95889.1"/>
    <property type="molecule type" value="Genomic_DNA"/>
</dbReference>
<proteinExistence type="predicted"/>
<dbReference type="Proteomes" id="UP000054815">
    <property type="component" value="Unassembled WGS sequence"/>
</dbReference>
<sequence>MHAEHLSNIFSNAVTAARIGHVDKRAPLPGIATHTPDTKTHEMNRGLWMLIDETP</sequence>
<comment type="caution">
    <text evidence="1">The sequence shown here is derived from an EMBL/GenBank/DDBJ whole genome shotgun (WGS) entry which is preliminary data.</text>
</comment>
<protein>
    <submittedName>
        <fullName evidence="1">Uncharacterized protein</fullName>
    </submittedName>
</protein>
<name>A0A0V0Y6C5_TRIPS</name>
<evidence type="ECO:0000313" key="2">
    <source>
        <dbReference type="Proteomes" id="UP000054815"/>
    </source>
</evidence>
<reference evidence="1 2" key="1">
    <citation type="submission" date="2015-01" db="EMBL/GenBank/DDBJ databases">
        <title>Evolution of Trichinella species and genotypes.</title>
        <authorList>
            <person name="Korhonen P.K."/>
            <person name="Edoardo P."/>
            <person name="Giuseppe L.R."/>
            <person name="Gasser R.B."/>
        </authorList>
    </citation>
    <scope>NUCLEOTIDE SEQUENCE [LARGE SCALE GENOMIC DNA]</scope>
    <source>
        <strain evidence="1">ISS141</strain>
    </source>
</reference>
<accession>A0A0V0Y6C5</accession>
<organism evidence="1 2">
    <name type="scientific">Trichinella pseudospiralis</name>
    <name type="common">Parasitic roundworm</name>
    <dbReference type="NCBI Taxonomy" id="6337"/>
    <lineage>
        <taxon>Eukaryota</taxon>
        <taxon>Metazoa</taxon>
        <taxon>Ecdysozoa</taxon>
        <taxon>Nematoda</taxon>
        <taxon>Enoplea</taxon>
        <taxon>Dorylaimia</taxon>
        <taxon>Trichinellida</taxon>
        <taxon>Trichinellidae</taxon>
        <taxon>Trichinella</taxon>
    </lineage>
</organism>
<dbReference type="AlphaFoldDB" id="A0A0V0Y6C5"/>